<name>M5GGY5_DACPD</name>
<comment type="subcellular location">
    <subcellularLocation>
        <location evidence="1">Membrane</location>
        <topology evidence="1">Multi-pass membrane protein</topology>
    </subcellularLocation>
</comment>
<evidence type="ECO:0000313" key="6">
    <source>
        <dbReference type="EMBL" id="EJU06298.1"/>
    </source>
</evidence>
<sequence>MPFTLVLPDNYPWVALAASSTFWLCAYQVINVSGFRRKAGVKYPQLYADKAEQEKSLDAMKFNCAQRAHANTLENLPGVLFATMLSGVYFPTATAATCGVWVVGRLLYTIGYSTGNPAKRNAYGGWLSSLSLLGTKLDWRRHPVRVWVWRKMLSWIMFTPRDRVIHFRLYEWRQFKSAVCPVMALSICLNIVHFYFQPVL</sequence>
<dbReference type="InterPro" id="IPR023352">
    <property type="entry name" value="MAPEG-like_dom_sf"/>
</dbReference>
<dbReference type="AlphaFoldDB" id="M5GGY5"/>
<dbReference type="GeneID" id="63692544"/>
<dbReference type="GO" id="GO:0005783">
    <property type="term" value="C:endoplasmic reticulum"/>
    <property type="evidence" value="ECO:0007669"/>
    <property type="project" value="TreeGrafter"/>
</dbReference>
<keyword evidence="2 5" id="KW-0812">Transmembrane</keyword>
<dbReference type="OMA" id="NWRLAND"/>
<dbReference type="PANTHER" id="PTHR10250:SF26">
    <property type="entry name" value="GLUTATHIONE S-TRANSFERASE 3, MITOCHONDRIAL"/>
    <property type="match status" value="1"/>
</dbReference>
<dbReference type="InterPro" id="IPR050997">
    <property type="entry name" value="MAPEG"/>
</dbReference>
<evidence type="ECO:0000256" key="2">
    <source>
        <dbReference type="ARBA" id="ARBA00022692"/>
    </source>
</evidence>
<dbReference type="GO" id="GO:0016020">
    <property type="term" value="C:membrane"/>
    <property type="evidence" value="ECO:0007669"/>
    <property type="project" value="UniProtKB-SubCell"/>
</dbReference>
<dbReference type="GO" id="GO:0005635">
    <property type="term" value="C:nuclear envelope"/>
    <property type="evidence" value="ECO:0007669"/>
    <property type="project" value="TreeGrafter"/>
</dbReference>
<dbReference type="GO" id="GO:0004364">
    <property type="term" value="F:glutathione transferase activity"/>
    <property type="evidence" value="ECO:0007669"/>
    <property type="project" value="TreeGrafter"/>
</dbReference>
<feature type="transmembrane region" description="Helical" evidence="5">
    <location>
        <begin position="178"/>
        <end position="196"/>
    </location>
</feature>
<dbReference type="Proteomes" id="UP000030653">
    <property type="component" value="Unassembled WGS sequence"/>
</dbReference>
<dbReference type="HOGENOM" id="CLU_1366212_0_0_1"/>
<evidence type="ECO:0000313" key="7">
    <source>
        <dbReference type="Proteomes" id="UP000030653"/>
    </source>
</evidence>
<dbReference type="GO" id="GO:0004602">
    <property type="term" value="F:glutathione peroxidase activity"/>
    <property type="evidence" value="ECO:0007669"/>
    <property type="project" value="TreeGrafter"/>
</dbReference>
<organism evidence="6 7">
    <name type="scientific">Dacryopinax primogenitus (strain DJM 731)</name>
    <name type="common">Brown rot fungus</name>
    <dbReference type="NCBI Taxonomy" id="1858805"/>
    <lineage>
        <taxon>Eukaryota</taxon>
        <taxon>Fungi</taxon>
        <taxon>Dikarya</taxon>
        <taxon>Basidiomycota</taxon>
        <taxon>Agaricomycotina</taxon>
        <taxon>Dacrymycetes</taxon>
        <taxon>Dacrymycetales</taxon>
        <taxon>Dacrymycetaceae</taxon>
        <taxon>Dacryopinax</taxon>
    </lineage>
</organism>
<dbReference type="InterPro" id="IPR001129">
    <property type="entry name" value="Membr-assoc_MAPEG"/>
</dbReference>
<gene>
    <name evidence="6" type="ORF">DACRYDRAFT_97800</name>
</gene>
<dbReference type="SUPFAM" id="SSF161084">
    <property type="entry name" value="MAPEG domain-like"/>
    <property type="match status" value="1"/>
</dbReference>
<keyword evidence="7" id="KW-1185">Reference proteome</keyword>
<keyword evidence="4 5" id="KW-0472">Membrane</keyword>
<dbReference type="Gene3D" id="1.20.120.550">
    <property type="entry name" value="Membrane associated eicosanoid/glutathione metabolism-like domain"/>
    <property type="match status" value="1"/>
</dbReference>
<protein>
    <submittedName>
        <fullName evidence="6">MAPEG-domain-containing protein</fullName>
    </submittedName>
</protein>
<feature type="transmembrane region" description="Helical" evidence="5">
    <location>
        <begin position="12"/>
        <end position="30"/>
    </location>
</feature>
<dbReference type="STRING" id="1858805.M5GGY5"/>
<keyword evidence="3 5" id="KW-1133">Transmembrane helix</keyword>
<dbReference type="Pfam" id="PF01124">
    <property type="entry name" value="MAPEG"/>
    <property type="match status" value="1"/>
</dbReference>
<evidence type="ECO:0000256" key="3">
    <source>
        <dbReference type="ARBA" id="ARBA00022989"/>
    </source>
</evidence>
<reference evidence="6 7" key="1">
    <citation type="journal article" date="2012" name="Science">
        <title>The Paleozoic origin of enzymatic lignin decomposition reconstructed from 31 fungal genomes.</title>
        <authorList>
            <person name="Floudas D."/>
            <person name="Binder M."/>
            <person name="Riley R."/>
            <person name="Barry K."/>
            <person name="Blanchette R.A."/>
            <person name="Henrissat B."/>
            <person name="Martinez A.T."/>
            <person name="Otillar R."/>
            <person name="Spatafora J.W."/>
            <person name="Yadav J.S."/>
            <person name="Aerts A."/>
            <person name="Benoit I."/>
            <person name="Boyd A."/>
            <person name="Carlson A."/>
            <person name="Copeland A."/>
            <person name="Coutinho P.M."/>
            <person name="de Vries R.P."/>
            <person name="Ferreira P."/>
            <person name="Findley K."/>
            <person name="Foster B."/>
            <person name="Gaskell J."/>
            <person name="Glotzer D."/>
            <person name="Gorecki P."/>
            <person name="Heitman J."/>
            <person name="Hesse C."/>
            <person name="Hori C."/>
            <person name="Igarashi K."/>
            <person name="Jurgens J.A."/>
            <person name="Kallen N."/>
            <person name="Kersten P."/>
            <person name="Kohler A."/>
            <person name="Kuees U."/>
            <person name="Kumar T.K.A."/>
            <person name="Kuo A."/>
            <person name="LaButti K."/>
            <person name="Larrondo L.F."/>
            <person name="Lindquist E."/>
            <person name="Ling A."/>
            <person name="Lombard V."/>
            <person name="Lucas S."/>
            <person name="Lundell T."/>
            <person name="Martin R."/>
            <person name="McLaughlin D.J."/>
            <person name="Morgenstern I."/>
            <person name="Morin E."/>
            <person name="Murat C."/>
            <person name="Nagy L.G."/>
            <person name="Nolan M."/>
            <person name="Ohm R.A."/>
            <person name="Patyshakuliyeva A."/>
            <person name="Rokas A."/>
            <person name="Ruiz-Duenas F.J."/>
            <person name="Sabat G."/>
            <person name="Salamov A."/>
            <person name="Samejima M."/>
            <person name="Schmutz J."/>
            <person name="Slot J.C."/>
            <person name="St John F."/>
            <person name="Stenlid J."/>
            <person name="Sun H."/>
            <person name="Sun S."/>
            <person name="Syed K."/>
            <person name="Tsang A."/>
            <person name="Wiebenga A."/>
            <person name="Young D."/>
            <person name="Pisabarro A."/>
            <person name="Eastwood D.C."/>
            <person name="Martin F."/>
            <person name="Cullen D."/>
            <person name="Grigoriev I.V."/>
            <person name="Hibbett D.S."/>
        </authorList>
    </citation>
    <scope>NUCLEOTIDE SEQUENCE [LARGE SCALE GENOMIC DNA]</scope>
    <source>
        <strain evidence="6 7">DJM-731 SS1</strain>
    </source>
</reference>
<dbReference type="PANTHER" id="PTHR10250">
    <property type="entry name" value="MICROSOMAL GLUTATHIONE S-TRANSFERASE"/>
    <property type="match status" value="1"/>
</dbReference>
<evidence type="ECO:0000256" key="1">
    <source>
        <dbReference type="ARBA" id="ARBA00004141"/>
    </source>
</evidence>
<proteinExistence type="predicted"/>
<dbReference type="OrthoDB" id="410651at2759"/>
<evidence type="ECO:0000256" key="4">
    <source>
        <dbReference type="ARBA" id="ARBA00023136"/>
    </source>
</evidence>
<accession>M5GGY5</accession>
<evidence type="ECO:0000256" key="5">
    <source>
        <dbReference type="SAM" id="Phobius"/>
    </source>
</evidence>
<dbReference type="RefSeq" id="XP_040633192.1">
    <property type="nucleotide sequence ID" value="XM_040777482.1"/>
</dbReference>
<dbReference type="EMBL" id="JH795855">
    <property type="protein sequence ID" value="EJU06298.1"/>
    <property type="molecule type" value="Genomic_DNA"/>
</dbReference>